<name>A0A830FB89_9EURY</name>
<proteinExistence type="predicted"/>
<dbReference type="OrthoDB" id="346178at2157"/>
<dbReference type="Proteomes" id="UP000607197">
    <property type="component" value="Unassembled WGS sequence"/>
</dbReference>
<feature type="compositionally biased region" description="Polar residues" evidence="1">
    <location>
        <begin position="25"/>
        <end position="34"/>
    </location>
</feature>
<dbReference type="EMBL" id="BMPG01000002">
    <property type="protein sequence ID" value="GGL57928.1"/>
    <property type="molecule type" value="Genomic_DNA"/>
</dbReference>
<feature type="region of interest" description="Disordered" evidence="1">
    <location>
        <begin position="1"/>
        <end position="34"/>
    </location>
</feature>
<gene>
    <name evidence="2" type="ORF">GCM10009039_15140</name>
</gene>
<reference evidence="2" key="1">
    <citation type="journal article" date="2014" name="Int. J. Syst. Evol. Microbiol.">
        <title>Complete genome sequence of Corynebacterium casei LMG S-19264T (=DSM 44701T), isolated from a smear-ripened cheese.</title>
        <authorList>
            <consortium name="US DOE Joint Genome Institute (JGI-PGF)"/>
            <person name="Walter F."/>
            <person name="Albersmeier A."/>
            <person name="Kalinowski J."/>
            <person name="Ruckert C."/>
        </authorList>
    </citation>
    <scope>NUCLEOTIDE SEQUENCE</scope>
    <source>
        <strain evidence="2">JCM 19596</strain>
    </source>
</reference>
<dbReference type="AlphaFoldDB" id="A0A830FB89"/>
<organism evidence="2 3">
    <name type="scientific">Halocalculus aciditolerans</name>
    <dbReference type="NCBI Taxonomy" id="1383812"/>
    <lineage>
        <taxon>Archaea</taxon>
        <taxon>Methanobacteriati</taxon>
        <taxon>Methanobacteriota</taxon>
        <taxon>Stenosarchaea group</taxon>
        <taxon>Halobacteria</taxon>
        <taxon>Halobacteriales</taxon>
        <taxon>Halobacteriaceae</taxon>
        <taxon>Halocalculus</taxon>
    </lineage>
</organism>
<keyword evidence="3" id="KW-1185">Reference proteome</keyword>
<evidence type="ECO:0000313" key="2">
    <source>
        <dbReference type="EMBL" id="GGL57928.1"/>
    </source>
</evidence>
<evidence type="ECO:0000256" key="1">
    <source>
        <dbReference type="SAM" id="MobiDB-lite"/>
    </source>
</evidence>
<protein>
    <submittedName>
        <fullName evidence="2">Uncharacterized protein</fullName>
    </submittedName>
</protein>
<accession>A0A830FB89</accession>
<reference evidence="2" key="2">
    <citation type="submission" date="2020-09" db="EMBL/GenBank/DDBJ databases">
        <authorList>
            <person name="Sun Q."/>
            <person name="Ohkuma M."/>
        </authorList>
    </citation>
    <scope>NUCLEOTIDE SEQUENCE</scope>
    <source>
        <strain evidence="2">JCM 19596</strain>
    </source>
</reference>
<evidence type="ECO:0000313" key="3">
    <source>
        <dbReference type="Proteomes" id="UP000607197"/>
    </source>
</evidence>
<dbReference type="RefSeq" id="WP_188977544.1">
    <property type="nucleotide sequence ID" value="NZ_BMPG01000002.1"/>
</dbReference>
<comment type="caution">
    <text evidence="2">The sequence shown here is derived from an EMBL/GenBank/DDBJ whole genome shotgun (WGS) entry which is preliminary data.</text>
</comment>
<sequence>MPDALTRVQNAQGTPGELAQDDFETQASTPGQSSRVARLRADYWHRIRSGRSNPFRVAIPAYEGFTSDGTADNTETFSLSHELVETPNTQDVVVWLDGTYYGTPDAIDYDANTVDVTDSGTDSNVHVWYIVDEAASLSVRKAAPSGTTSASKEIESVSLSRMHLGNQFEQPEYFSFSTELEGYLATEITLDVYVNAPYEVRFEDPDGDGASATNLLLSIPVERGSETIPGLKSAVKADMG</sequence>